<proteinExistence type="inferred from homology"/>
<dbReference type="NCBIfam" id="NF005559">
    <property type="entry name" value="PRK07231.1"/>
    <property type="match status" value="1"/>
</dbReference>
<comment type="similarity">
    <text evidence="1">Belongs to the short-chain dehydrogenases/reductases (SDR) family.</text>
</comment>
<dbReference type="FunFam" id="3.40.50.720:FF:000084">
    <property type="entry name" value="Short-chain dehydrogenase reductase"/>
    <property type="match status" value="1"/>
</dbReference>
<dbReference type="InterPro" id="IPR036291">
    <property type="entry name" value="NAD(P)-bd_dom_sf"/>
</dbReference>
<dbReference type="CDD" id="cd05326">
    <property type="entry name" value="secoisolariciresinol-DH_like_SDR_c"/>
    <property type="match status" value="1"/>
</dbReference>
<organism evidence="3 4">
    <name type="scientific">Cinchona calisaya</name>
    <dbReference type="NCBI Taxonomy" id="153742"/>
    <lineage>
        <taxon>Eukaryota</taxon>
        <taxon>Viridiplantae</taxon>
        <taxon>Streptophyta</taxon>
        <taxon>Embryophyta</taxon>
        <taxon>Tracheophyta</taxon>
        <taxon>Spermatophyta</taxon>
        <taxon>Magnoliopsida</taxon>
        <taxon>eudicotyledons</taxon>
        <taxon>Gunneridae</taxon>
        <taxon>Pentapetalae</taxon>
        <taxon>asterids</taxon>
        <taxon>lamiids</taxon>
        <taxon>Gentianales</taxon>
        <taxon>Rubiaceae</taxon>
        <taxon>Cinchonoideae</taxon>
        <taxon>Cinchoneae</taxon>
        <taxon>Cinchona</taxon>
    </lineage>
</organism>
<reference evidence="3 4" key="1">
    <citation type="submission" date="2024-11" db="EMBL/GenBank/DDBJ databases">
        <title>A near-complete genome assembly of Cinchona calisaya.</title>
        <authorList>
            <person name="Lian D.C."/>
            <person name="Zhao X.W."/>
            <person name="Wei L."/>
        </authorList>
    </citation>
    <scope>NUCLEOTIDE SEQUENCE [LARGE SCALE GENOMIC DNA]</scope>
    <source>
        <tissue evidence="3">Nenye</tissue>
    </source>
</reference>
<dbReference type="EMBL" id="JBJUIK010000002">
    <property type="protein sequence ID" value="KAL3536058.1"/>
    <property type="molecule type" value="Genomic_DNA"/>
</dbReference>
<dbReference type="InterPro" id="IPR002347">
    <property type="entry name" value="SDR_fam"/>
</dbReference>
<keyword evidence="4" id="KW-1185">Reference proteome</keyword>
<comment type="caution">
    <text evidence="3">The sequence shown here is derived from an EMBL/GenBank/DDBJ whole genome shotgun (WGS) entry which is preliminary data.</text>
</comment>
<evidence type="ECO:0000256" key="1">
    <source>
        <dbReference type="ARBA" id="ARBA00006484"/>
    </source>
</evidence>
<dbReference type="PRINTS" id="PR00080">
    <property type="entry name" value="SDRFAMILY"/>
</dbReference>
<evidence type="ECO:0008006" key="5">
    <source>
        <dbReference type="Google" id="ProtNLM"/>
    </source>
</evidence>
<protein>
    <recommendedName>
        <fullName evidence="5">Secoisolariciresinol dehydrogenase</fullName>
    </recommendedName>
</protein>
<keyword evidence="2" id="KW-0560">Oxidoreductase</keyword>
<evidence type="ECO:0000313" key="4">
    <source>
        <dbReference type="Proteomes" id="UP001630127"/>
    </source>
</evidence>
<dbReference type="PRINTS" id="PR00081">
    <property type="entry name" value="GDHRDH"/>
</dbReference>
<gene>
    <name evidence="3" type="ORF">ACH5RR_004519</name>
</gene>
<name>A0ABD3AYF4_9GENT</name>
<dbReference type="Pfam" id="PF13561">
    <property type="entry name" value="adh_short_C2"/>
    <property type="match status" value="1"/>
</dbReference>
<dbReference type="Gene3D" id="3.40.50.720">
    <property type="entry name" value="NAD(P)-binding Rossmann-like Domain"/>
    <property type="match status" value="1"/>
</dbReference>
<dbReference type="Proteomes" id="UP001630127">
    <property type="component" value="Unassembled WGS sequence"/>
</dbReference>
<dbReference type="InterPro" id="IPR045309">
    <property type="entry name" value="ABA2-like"/>
</dbReference>
<dbReference type="AlphaFoldDB" id="A0ABD3AYF4"/>
<sequence>MANFESSNCHIFERRRLEGKVALITGGASGIGECTARLFVKHGAKVIIADIQDNLGQAMCEDLNKSEEAISFIQCDVTKESDVQTAVDVAISKYGKLDIMFSNAGIPGNKSNGTVLGADTDYENFRRVFDVNVFGAFLCGKHAARVMMPAKKGSIIFTSSLCSVTSGFVPHAYCASKHAVVGLTKNLGVELGEFGIRVNCISPFGVATPMMLNNLGCGKQKVEEYVCEIANLKEAVLEVNDIAEAALYLGSDESKYISGINLVIDGGYSTTNIALKVGKKKMFP</sequence>
<dbReference type="PANTHER" id="PTHR43180:SF61">
    <property type="entry name" value="SECOISOLARICIRESINOL DEHYDROGENASE"/>
    <property type="match status" value="1"/>
</dbReference>
<accession>A0ABD3AYF4</accession>
<dbReference type="SUPFAM" id="SSF51735">
    <property type="entry name" value="NAD(P)-binding Rossmann-fold domains"/>
    <property type="match status" value="1"/>
</dbReference>
<evidence type="ECO:0000313" key="3">
    <source>
        <dbReference type="EMBL" id="KAL3536058.1"/>
    </source>
</evidence>
<dbReference type="GO" id="GO:0016616">
    <property type="term" value="F:oxidoreductase activity, acting on the CH-OH group of donors, NAD or NADP as acceptor"/>
    <property type="evidence" value="ECO:0007669"/>
    <property type="project" value="UniProtKB-ARBA"/>
</dbReference>
<evidence type="ECO:0000256" key="2">
    <source>
        <dbReference type="ARBA" id="ARBA00023002"/>
    </source>
</evidence>
<dbReference type="PANTHER" id="PTHR43180">
    <property type="entry name" value="3-OXOACYL-(ACYL-CARRIER-PROTEIN) REDUCTASE (AFU_ORTHOLOGUE AFUA_6G11210)"/>
    <property type="match status" value="1"/>
</dbReference>